<dbReference type="EMBL" id="AP025739">
    <property type="protein sequence ID" value="BDI31953.1"/>
    <property type="molecule type" value="Genomic_DNA"/>
</dbReference>
<organism evidence="5 6">
    <name type="scientific">Capsulimonas corticalis</name>
    <dbReference type="NCBI Taxonomy" id="2219043"/>
    <lineage>
        <taxon>Bacteria</taxon>
        <taxon>Bacillati</taxon>
        <taxon>Armatimonadota</taxon>
        <taxon>Armatimonadia</taxon>
        <taxon>Capsulimonadales</taxon>
        <taxon>Capsulimonadaceae</taxon>
        <taxon>Capsulimonas</taxon>
    </lineage>
</organism>
<dbReference type="InterPro" id="IPR025832">
    <property type="entry name" value="GxGYxYP_C"/>
</dbReference>
<dbReference type="OrthoDB" id="3799094at2"/>
<dbReference type="Pfam" id="PF14323">
    <property type="entry name" value="GxGYxYP_C"/>
    <property type="match status" value="1"/>
</dbReference>
<dbReference type="Gene3D" id="3.40.50.880">
    <property type="match status" value="1"/>
</dbReference>
<dbReference type="Gene3D" id="3.20.20.490">
    <property type="entry name" value="GxGYxYP glycoside hydrolase, C-terminal domain"/>
    <property type="match status" value="1"/>
</dbReference>
<dbReference type="KEGG" id="ccot:CCAX7_40040"/>
<protein>
    <submittedName>
        <fullName evidence="5">Uncharacterized protein</fullName>
    </submittedName>
</protein>
<feature type="domain" description="GxGYxYP putative glycoside hydrolase first N-terminal" evidence="2">
    <location>
        <begin position="313"/>
        <end position="383"/>
    </location>
</feature>
<evidence type="ECO:0000259" key="1">
    <source>
        <dbReference type="Pfam" id="PF14323"/>
    </source>
</evidence>
<accession>A0A402D4X0</accession>
<dbReference type="Pfam" id="PF20958">
    <property type="entry name" value="GxGYxYP_N_3rd"/>
    <property type="match status" value="1"/>
</dbReference>
<dbReference type="InterPro" id="IPR032626">
    <property type="entry name" value="GxGYxYP_N_1st"/>
</dbReference>
<dbReference type="Proteomes" id="UP000287394">
    <property type="component" value="Chromosome"/>
</dbReference>
<evidence type="ECO:0000313" key="6">
    <source>
        <dbReference type="Proteomes" id="UP000287394"/>
    </source>
</evidence>
<dbReference type="RefSeq" id="WP_119324538.1">
    <property type="nucleotide sequence ID" value="NZ_AP025739.1"/>
</dbReference>
<reference evidence="5 6" key="1">
    <citation type="journal article" date="2019" name="Int. J. Syst. Evol. Microbiol.">
        <title>Capsulimonas corticalis gen. nov., sp. nov., an aerobic capsulated bacterium, of a novel bacterial order, Capsulimonadales ord. nov., of the class Armatimonadia of the phylum Armatimonadetes.</title>
        <authorList>
            <person name="Li J."/>
            <person name="Kudo C."/>
            <person name="Tonouchi A."/>
        </authorList>
    </citation>
    <scope>NUCLEOTIDE SEQUENCE [LARGE SCALE GENOMIC DNA]</scope>
    <source>
        <strain evidence="5 6">AX-7</strain>
    </source>
</reference>
<dbReference type="PANTHER" id="PTHR37321:SF1">
    <property type="entry name" value="EXPORTED PROTEIN"/>
    <property type="match status" value="1"/>
</dbReference>
<keyword evidence="6" id="KW-1185">Reference proteome</keyword>
<evidence type="ECO:0000259" key="3">
    <source>
        <dbReference type="Pfam" id="PF20957"/>
    </source>
</evidence>
<dbReference type="InterPro" id="IPR048310">
    <property type="entry name" value="GxGYxYP_N_2nd"/>
</dbReference>
<dbReference type="InterPro" id="IPR038410">
    <property type="entry name" value="GxGYxYP_C_sf"/>
</dbReference>
<name>A0A402D4X0_9BACT</name>
<dbReference type="PANTHER" id="PTHR37321">
    <property type="entry name" value="EXPORTED PROTEIN-RELATED"/>
    <property type="match status" value="1"/>
</dbReference>
<gene>
    <name evidence="5" type="ORF">CCAX7_40040</name>
</gene>
<dbReference type="Pfam" id="PF20957">
    <property type="entry name" value="GxGYxYP_N_2nd"/>
    <property type="match status" value="1"/>
</dbReference>
<feature type="domain" description="GxGYxYP putative glycoside hydrolase third N-terminal" evidence="4">
    <location>
        <begin position="459"/>
        <end position="557"/>
    </location>
</feature>
<proteinExistence type="predicted"/>
<evidence type="ECO:0000259" key="2">
    <source>
        <dbReference type="Pfam" id="PF16216"/>
    </source>
</evidence>
<dbReference type="InterPro" id="IPR048309">
    <property type="entry name" value="GxGYxYP_N_3rd"/>
</dbReference>
<feature type="domain" description="GxGYxYP putative glycoside hydrolase C-terminal" evidence="1">
    <location>
        <begin position="578"/>
        <end position="799"/>
    </location>
</feature>
<dbReference type="InterPro" id="IPR029062">
    <property type="entry name" value="Class_I_gatase-like"/>
</dbReference>
<evidence type="ECO:0000259" key="4">
    <source>
        <dbReference type="Pfam" id="PF20958"/>
    </source>
</evidence>
<dbReference type="AlphaFoldDB" id="A0A402D4X0"/>
<evidence type="ECO:0000313" key="5">
    <source>
        <dbReference type="EMBL" id="BDI31953.1"/>
    </source>
</evidence>
<dbReference type="Pfam" id="PF16216">
    <property type="entry name" value="GxGYxYP_N"/>
    <property type="match status" value="1"/>
</dbReference>
<sequence length="805" mass="88089">MNKRWPSISAVLLLSSTAALTPMSAFAADALADAPRAAVMLQTDFPVFGVTGRVSPKAIAANLTAAGVPADLLDAKALADSGRLNAKRYAVVVLPYGNNFPKAAFANLQDFHHAGGSFVLTGIPFTHPIQRVKDKKGNESWSDMGHNHDAALFGPDGIGVGGFTEPSEQDTSLAASDPLGLKVLGRTWSGRTQMMDPSTLPAEDQVIPILVQGTLPVAAMIVHNDAAYKGAVDVWTTHPDTGDLEAYDTEQMITRGVVAILAQKNLLPADRVQTAFDSLTNIPKPKQYANLELPTPPRPYETFQPRSNPPAEHLYVADVRKIKPEERLLLSSLQGIVNRKQPRIYLLFRDSDVFWLKQLQAQGTTGSTHKVKNPLSLLKIFKDDFQGAVVTDPNVYVTPHVAVDIAGLEDQVIATPELAQRLKLDIKTDLRGRFKDDADAYKYVRTELLPRLNPYLSISLDAPLDSGAIDQIIQARGLALWVTGPKEQEKPGANENAEVAEIEAMFAQLPLNAVVRGYWYSGGDSNGLDEGPGVSLASRFGKVTVVSDYVSNFSVFSGAPAKTRTQKRNPAPAFDPTKVYVAVTVSDGDNLCTWQNNFQDYFNDPLHGTFPIGWGMGPTLLDCAPNMVQWYYDHATPNDEFFCDVSGVGYIYPPDWAKSLKDRDGALSSFFGWTAKYMDMLDMKTIRHMNVRATDIAEMGRELPNTKFFVPDYGYAGEKGYDAITYPLPTGQTVFRTITDGNPREMAAQIKNRVGDRRPAFVNAFIVNWGNSLKDIKKGLDDLGPGYVAVTPSQLNDLYNQAKGK</sequence>
<feature type="domain" description="GxGYxYP putative glycoside hydrolase second N-terminal" evidence="3">
    <location>
        <begin position="386"/>
        <end position="444"/>
    </location>
</feature>